<keyword evidence="3" id="KW-1185">Reference proteome</keyword>
<organism evidence="2 3">
    <name type="scientific">Lentithecium fluviatile CBS 122367</name>
    <dbReference type="NCBI Taxonomy" id="1168545"/>
    <lineage>
        <taxon>Eukaryota</taxon>
        <taxon>Fungi</taxon>
        <taxon>Dikarya</taxon>
        <taxon>Ascomycota</taxon>
        <taxon>Pezizomycotina</taxon>
        <taxon>Dothideomycetes</taxon>
        <taxon>Pleosporomycetidae</taxon>
        <taxon>Pleosporales</taxon>
        <taxon>Massarineae</taxon>
        <taxon>Lentitheciaceae</taxon>
        <taxon>Lentithecium</taxon>
    </lineage>
</organism>
<dbReference type="Proteomes" id="UP000799291">
    <property type="component" value="Unassembled WGS sequence"/>
</dbReference>
<dbReference type="AlphaFoldDB" id="A0A6G1J653"/>
<evidence type="ECO:0000313" key="2">
    <source>
        <dbReference type="EMBL" id="KAF2685992.1"/>
    </source>
</evidence>
<feature type="region of interest" description="Disordered" evidence="1">
    <location>
        <begin position="1"/>
        <end position="67"/>
    </location>
</feature>
<name>A0A6G1J653_9PLEO</name>
<feature type="region of interest" description="Disordered" evidence="1">
    <location>
        <begin position="182"/>
        <end position="225"/>
    </location>
</feature>
<feature type="compositionally biased region" description="Pro residues" evidence="1">
    <location>
        <begin position="187"/>
        <end position="198"/>
    </location>
</feature>
<evidence type="ECO:0000313" key="3">
    <source>
        <dbReference type="Proteomes" id="UP000799291"/>
    </source>
</evidence>
<sequence length="225" mass="23653">MVAADGEAVKTTSRPERKDAQRHRWSTVCRSAEQQQGEVEAKNTQSNGKRGIQPSAWGRTPRGRCGGNMGDYSQTRLDKASLDGLGCSPIRGFLPKAYGYGAGCGYLLRCNCPGAHPSSAHLHLPAPEAAALAIIHAPNGHGQGIGLRTISLCPHRSTAADAPSLSPALRGAAHSPVALNVQHVGPQPAPSHPLPEMPPRTAKHTPNHLAGPPPGAFRDLLQRTP</sequence>
<gene>
    <name evidence="2" type="ORF">K458DRAFT_402542</name>
</gene>
<protein>
    <submittedName>
        <fullName evidence="2">Uncharacterized protein</fullName>
    </submittedName>
</protein>
<reference evidence="2" key="1">
    <citation type="journal article" date="2020" name="Stud. Mycol.">
        <title>101 Dothideomycetes genomes: a test case for predicting lifestyles and emergence of pathogens.</title>
        <authorList>
            <person name="Haridas S."/>
            <person name="Albert R."/>
            <person name="Binder M."/>
            <person name="Bloem J."/>
            <person name="Labutti K."/>
            <person name="Salamov A."/>
            <person name="Andreopoulos B."/>
            <person name="Baker S."/>
            <person name="Barry K."/>
            <person name="Bills G."/>
            <person name="Bluhm B."/>
            <person name="Cannon C."/>
            <person name="Castanera R."/>
            <person name="Culley D."/>
            <person name="Daum C."/>
            <person name="Ezra D."/>
            <person name="Gonzalez J."/>
            <person name="Henrissat B."/>
            <person name="Kuo A."/>
            <person name="Liang C."/>
            <person name="Lipzen A."/>
            <person name="Lutzoni F."/>
            <person name="Magnuson J."/>
            <person name="Mondo S."/>
            <person name="Nolan M."/>
            <person name="Ohm R."/>
            <person name="Pangilinan J."/>
            <person name="Park H.-J."/>
            <person name="Ramirez L."/>
            <person name="Alfaro M."/>
            <person name="Sun H."/>
            <person name="Tritt A."/>
            <person name="Yoshinaga Y."/>
            <person name="Zwiers L.-H."/>
            <person name="Turgeon B."/>
            <person name="Goodwin S."/>
            <person name="Spatafora J."/>
            <person name="Crous P."/>
            <person name="Grigoriev I."/>
        </authorList>
    </citation>
    <scope>NUCLEOTIDE SEQUENCE</scope>
    <source>
        <strain evidence="2">CBS 122367</strain>
    </source>
</reference>
<dbReference type="EMBL" id="MU005577">
    <property type="protein sequence ID" value="KAF2685992.1"/>
    <property type="molecule type" value="Genomic_DNA"/>
</dbReference>
<proteinExistence type="predicted"/>
<evidence type="ECO:0000256" key="1">
    <source>
        <dbReference type="SAM" id="MobiDB-lite"/>
    </source>
</evidence>
<accession>A0A6G1J653</accession>
<feature type="compositionally biased region" description="Polar residues" evidence="1">
    <location>
        <begin position="28"/>
        <end position="48"/>
    </location>
</feature>